<evidence type="ECO:0000313" key="8">
    <source>
        <dbReference type="Proteomes" id="UP000017127"/>
    </source>
</evidence>
<comment type="caution">
    <text evidence="4">Lacks conserved residue(s) required for the propagation of feature annotation.</text>
</comment>
<dbReference type="SUPFAM" id="SSF52151">
    <property type="entry name" value="FabD/lysophospholipase-like"/>
    <property type="match status" value="1"/>
</dbReference>
<accession>U7QHA7</accession>
<feature type="region of interest" description="Disordered" evidence="5">
    <location>
        <begin position="183"/>
        <end position="220"/>
    </location>
</feature>
<feature type="active site" description="Nucleophile" evidence="4">
    <location>
        <position position="39"/>
    </location>
</feature>
<evidence type="ECO:0000313" key="7">
    <source>
        <dbReference type="EMBL" id="ERT07354.1"/>
    </source>
</evidence>
<feature type="active site" description="Proton acceptor" evidence="4">
    <location>
        <position position="153"/>
    </location>
</feature>
<reference evidence="7 8" key="1">
    <citation type="journal article" date="2013" name="Front. Microbiol.">
        <title>Comparative genomic analyses of the cyanobacterium, Lyngbya aestuarii BL J, a powerful hydrogen producer.</title>
        <authorList>
            <person name="Kothari A."/>
            <person name="Vaughn M."/>
            <person name="Garcia-Pichel F."/>
        </authorList>
    </citation>
    <scope>NUCLEOTIDE SEQUENCE [LARGE SCALE GENOMIC DNA]</scope>
    <source>
        <strain evidence="7 8">BL J</strain>
    </source>
</reference>
<feature type="domain" description="PNPLA" evidence="6">
    <location>
        <begin position="6"/>
        <end position="166"/>
    </location>
</feature>
<gene>
    <name evidence="7" type="ORF">M595_2657</name>
</gene>
<dbReference type="Proteomes" id="UP000017127">
    <property type="component" value="Unassembled WGS sequence"/>
</dbReference>
<dbReference type="Gene3D" id="3.40.1090.10">
    <property type="entry name" value="Cytosolic phospholipase A2 catalytic domain"/>
    <property type="match status" value="1"/>
</dbReference>
<name>U7QHA7_9CYAN</name>
<dbReference type="Pfam" id="PF01734">
    <property type="entry name" value="Patatin"/>
    <property type="match status" value="1"/>
</dbReference>
<evidence type="ECO:0000256" key="2">
    <source>
        <dbReference type="ARBA" id="ARBA00022963"/>
    </source>
</evidence>
<dbReference type="PANTHER" id="PTHR14226:SF76">
    <property type="entry name" value="NTE FAMILY PROTEIN RSSA"/>
    <property type="match status" value="1"/>
</dbReference>
<dbReference type="OrthoDB" id="9770965at2"/>
<evidence type="ECO:0000259" key="6">
    <source>
        <dbReference type="PROSITE" id="PS51635"/>
    </source>
</evidence>
<comment type="caution">
    <text evidence="7">The sequence shown here is derived from an EMBL/GenBank/DDBJ whole genome shotgun (WGS) entry which is preliminary data.</text>
</comment>
<evidence type="ECO:0000256" key="4">
    <source>
        <dbReference type="PROSITE-ProRule" id="PRU01161"/>
    </source>
</evidence>
<dbReference type="InterPro" id="IPR016035">
    <property type="entry name" value="Acyl_Trfase/lysoPLipase"/>
</dbReference>
<keyword evidence="3 4" id="KW-0443">Lipid metabolism</keyword>
<dbReference type="GO" id="GO:0016787">
    <property type="term" value="F:hydrolase activity"/>
    <property type="evidence" value="ECO:0007669"/>
    <property type="project" value="UniProtKB-UniRule"/>
</dbReference>
<feature type="short sequence motif" description="DGA/G" evidence="4">
    <location>
        <begin position="153"/>
        <end position="155"/>
    </location>
</feature>
<dbReference type="GO" id="GO:0016042">
    <property type="term" value="P:lipid catabolic process"/>
    <property type="evidence" value="ECO:0007669"/>
    <property type="project" value="UniProtKB-UniRule"/>
</dbReference>
<dbReference type="AlphaFoldDB" id="U7QHA7"/>
<evidence type="ECO:0000256" key="5">
    <source>
        <dbReference type="SAM" id="MobiDB-lite"/>
    </source>
</evidence>
<proteinExistence type="predicted"/>
<keyword evidence="2 4" id="KW-0442">Lipid degradation</keyword>
<feature type="short sequence motif" description="GXSXG" evidence="4">
    <location>
        <begin position="37"/>
        <end position="41"/>
    </location>
</feature>
<dbReference type="EMBL" id="AUZM01000022">
    <property type="protein sequence ID" value="ERT07354.1"/>
    <property type="molecule type" value="Genomic_DNA"/>
</dbReference>
<dbReference type="PANTHER" id="PTHR14226">
    <property type="entry name" value="NEUROPATHY TARGET ESTERASE/SWISS CHEESE D.MELANOGASTER"/>
    <property type="match status" value="1"/>
</dbReference>
<dbReference type="RefSeq" id="WP_023066368.1">
    <property type="nucleotide sequence ID" value="NZ_AUZM01000022.1"/>
</dbReference>
<organism evidence="7 8">
    <name type="scientific">Lyngbya aestuarii BL J</name>
    <dbReference type="NCBI Taxonomy" id="1348334"/>
    <lineage>
        <taxon>Bacteria</taxon>
        <taxon>Bacillati</taxon>
        <taxon>Cyanobacteriota</taxon>
        <taxon>Cyanophyceae</taxon>
        <taxon>Oscillatoriophycideae</taxon>
        <taxon>Oscillatoriales</taxon>
        <taxon>Microcoleaceae</taxon>
        <taxon>Lyngbya</taxon>
    </lineage>
</organism>
<dbReference type="InterPro" id="IPR002641">
    <property type="entry name" value="PNPLA_dom"/>
</dbReference>
<feature type="compositionally biased region" description="Basic and acidic residues" evidence="5">
    <location>
        <begin position="201"/>
        <end position="218"/>
    </location>
</feature>
<keyword evidence="1 4" id="KW-0378">Hydrolase</keyword>
<dbReference type="InterPro" id="IPR050301">
    <property type="entry name" value="NTE"/>
</dbReference>
<sequence>MGKVGLVLGSGGARGWAHIGVIRALEEAEIKVDYLSGASIGALVGAIYGVEALSKLEDFASEVDVDYLLSLLDISFPNLGLIDGEKVVGFISQFLSDQNIEEVKIPFRCVATNFLLKKEIVFDSGSLIDAVRASISIPGIFRPFKREEVYLVDGGIVNPVPVSVVKDMGAEIIIAVNLNSDSDAEEADSDGYPYISQSDISSEKIDEESKERQEKEQQESGIVQNLTGRYDALKQILPNDIDDWIPDPKTGLNIFDVIGNSINVMEQQVTEIKLQIDKPDLLIEPNLMDFGIFDFHQAKPIMQKGYDAAKAKIPEIQKVLDESSEASN</sequence>
<dbReference type="PATRIC" id="fig|1348334.3.peg.2575"/>
<protein>
    <submittedName>
        <fullName evidence="7">Patatin-like phospholipase family protein</fullName>
    </submittedName>
</protein>
<keyword evidence="8" id="KW-1185">Reference proteome</keyword>
<evidence type="ECO:0000256" key="1">
    <source>
        <dbReference type="ARBA" id="ARBA00022801"/>
    </source>
</evidence>
<dbReference type="PROSITE" id="PS51635">
    <property type="entry name" value="PNPLA"/>
    <property type="match status" value="1"/>
</dbReference>
<evidence type="ECO:0000256" key="3">
    <source>
        <dbReference type="ARBA" id="ARBA00023098"/>
    </source>
</evidence>